<comment type="caution">
    <text evidence="10">The sequence shown here is derived from an EMBL/GenBank/DDBJ whole genome shotgun (WGS) entry which is preliminary data.</text>
</comment>
<evidence type="ECO:0000256" key="7">
    <source>
        <dbReference type="RuleBase" id="RU004473"/>
    </source>
</evidence>
<reference evidence="11 12" key="1">
    <citation type="submission" date="2018-09" db="EMBL/GenBank/DDBJ databases">
        <title>Discovery and Ecogenomic Context for Candidatus Cryosericales, a Global Caldiserica Order Active in Thawing Permafrost.</title>
        <authorList>
            <person name="Martinez M.A."/>
            <person name="Woodcroft B.J."/>
            <person name="Ignacio Espinoza J.C."/>
            <person name="Zayed A."/>
            <person name="Singleton C.M."/>
            <person name="Boyd J."/>
            <person name="Li Y.-F."/>
            <person name="Purvine S."/>
            <person name="Maughan H."/>
            <person name="Hodgkins S.B."/>
            <person name="Anderson D."/>
            <person name="Sederholm M."/>
            <person name="Temperton B."/>
            <person name="Saleska S.R."/>
            <person name="Tyson G.W."/>
            <person name="Rich V.I."/>
        </authorList>
    </citation>
    <scope>NUCLEOTIDE SEQUENCE [LARGE SCALE GENOMIC DNA]</scope>
    <source>
        <strain evidence="10 12">SMC5</strain>
        <strain evidence="9 11">SMC6</strain>
    </source>
</reference>
<evidence type="ECO:0000256" key="1">
    <source>
        <dbReference type="ARBA" id="ARBA00001539"/>
    </source>
</evidence>
<dbReference type="AlphaFoldDB" id="A0A398D3G5"/>
<dbReference type="GO" id="GO:0008460">
    <property type="term" value="F:dTDP-glucose 4,6-dehydratase activity"/>
    <property type="evidence" value="ECO:0007669"/>
    <property type="project" value="UniProtKB-EC"/>
</dbReference>
<accession>A0A398CUJ0</accession>
<accession>A0A398D3G5</accession>
<evidence type="ECO:0000256" key="5">
    <source>
        <dbReference type="ARBA" id="ARBA00023027"/>
    </source>
</evidence>
<dbReference type="OrthoDB" id="9766450at2"/>
<dbReference type="Proteomes" id="UP000266260">
    <property type="component" value="Unassembled WGS sequence"/>
</dbReference>
<name>A0A398D3G5_9BACT</name>
<dbReference type="GO" id="GO:0009225">
    <property type="term" value="P:nucleotide-sugar metabolic process"/>
    <property type="evidence" value="ECO:0007669"/>
    <property type="project" value="InterPro"/>
</dbReference>
<comment type="cofactor">
    <cofactor evidence="2 7">
        <name>NAD(+)</name>
        <dbReference type="ChEBI" id="CHEBI:57540"/>
    </cofactor>
</comment>
<dbReference type="Pfam" id="PF16363">
    <property type="entry name" value="GDP_Man_Dehyd"/>
    <property type="match status" value="1"/>
</dbReference>
<organism evidence="10 12">
    <name type="scientific">Candidatus Cryosericum odellii</name>
    <dbReference type="NCBI Taxonomy" id="2290917"/>
    <lineage>
        <taxon>Bacteria</taxon>
        <taxon>Pseudomonadati</taxon>
        <taxon>Caldisericota/Cryosericota group</taxon>
        <taxon>Candidatus Cryosericota</taxon>
        <taxon>Candidatus Cryosericia</taxon>
        <taxon>Candidatus Cryosericales</taxon>
        <taxon>Candidatus Cryosericaceae</taxon>
        <taxon>Candidatus Cryosericum</taxon>
    </lineage>
</organism>
<keyword evidence="5" id="KW-0520">NAD</keyword>
<dbReference type="InterPro" id="IPR036291">
    <property type="entry name" value="NAD(P)-bd_dom_sf"/>
</dbReference>
<evidence type="ECO:0000256" key="3">
    <source>
        <dbReference type="ARBA" id="ARBA00008178"/>
    </source>
</evidence>
<dbReference type="Gene3D" id="3.40.50.720">
    <property type="entry name" value="NAD(P)-binding Rossmann-like Domain"/>
    <property type="match status" value="1"/>
</dbReference>
<dbReference type="Gene3D" id="3.90.25.10">
    <property type="entry name" value="UDP-galactose 4-epimerase, domain 1"/>
    <property type="match status" value="1"/>
</dbReference>
<evidence type="ECO:0000256" key="2">
    <source>
        <dbReference type="ARBA" id="ARBA00001911"/>
    </source>
</evidence>
<dbReference type="CDD" id="cd05246">
    <property type="entry name" value="dTDP_GD_SDR_e"/>
    <property type="match status" value="1"/>
</dbReference>
<dbReference type="NCBIfam" id="TIGR01181">
    <property type="entry name" value="dTDP_gluc_dehyt"/>
    <property type="match status" value="1"/>
</dbReference>
<dbReference type="SUPFAM" id="SSF51735">
    <property type="entry name" value="NAD(P)-binding Rossmann-fold domains"/>
    <property type="match status" value="1"/>
</dbReference>
<dbReference type="InterPro" id="IPR005888">
    <property type="entry name" value="dTDP_Gluc_deHydtase"/>
</dbReference>
<dbReference type="EC" id="4.2.1.46" evidence="4 7"/>
<keyword evidence="6 7" id="KW-0456">Lyase</keyword>
<proteinExistence type="inferred from homology"/>
<dbReference type="RefSeq" id="WP_119120385.1">
    <property type="nucleotide sequence ID" value="NZ_QXIT01000136.1"/>
</dbReference>
<evidence type="ECO:0000313" key="10">
    <source>
        <dbReference type="EMBL" id="RIE08039.1"/>
    </source>
</evidence>
<dbReference type="PANTHER" id="PTHR43000">
    <property type="entry name" value="DTDP-D-GLUCOSE 4,6-DEHYDRATASE-RELATED"/>
    <property type="match status" value="1"/>
</dbReference>
<gene>
    <name evidence="10" type="primary">rfbB</name>
    <name evidence="10" type="ORF">SMC5_08645</name>
    <name evidence="9" type="ORF">SMC6_07720</name>
</gene>
<dbReference type="Proteomes" id="UP000266489">
    <property type="component" value="Unassembled WGS sequence"/>
</dbReference>
<evidence type="ECO:0000256" key="6">
    <source>
        <dbReference type="ARBA" id="ARBA00023239"/>
    </source>
</evidence>
<evidence type="ECO:0000259" key="8">
    <source>
        <dbReference type="Pfam" id="PF16363"/>
    </source>
</evidence>
<feature type="domain" description="NAD(P)-binding" evidence="8">
    <location>
        <begin position="6"/>
        <end position="318"/>
    </location>
</feature>
<evidence type="ECO:0000313" key="12">
    <source>
        <dbReference type="Proteomes" id="UP000266489"/>
    </source>
</evidence>
<dbReference type="EMBL" id="QXIU01000211">
    <property type="protein sequence ID" value="RIE08039.1"/>
    <property type="molecule type" value="Genomic_DNA"/>
</dbReference>
<evidence type="ECO:0000256" key="4">
    <source>
        <dbReference type="ARBA" id="ARBA00011990"/>
    </source>
</evidence>
<dbReference type="FunFam" id="3.40.50.720:FF:000304">
    <property type="entry name" value="UDP-glucose 4,6-dehydratase"/>
    <property type="match status" value="1"/>
</dbReference>
<evidence type="ECO:0000313" key="11">
    <source>
        <dbReference type="Proteomes" id="UP000266260"/>
    </source>
</evidence>
<sequence length="333" mass="37226">MTETMLVTGGCGFIGSCFVLQQMHQYPDIHLVNLDMLTYAGNPDNVKEIADDPRYTFVQADVADRPAVEAVFREYHPTLVVHFAAESHVDRSIDGPDVFVRTNVLGTQVLLDVARKQWQEDAYMDTARFLYISTDEVYGDLPIESTAKFTEDSPLHPSSPYSVSKAAGDLMALAYHRTYGMLTLITRSSNNYGPRQYPEKLIPLTIKKALAGEPIPVYGDGLNVRDWLYVEDNCHAIDAVLHHGTPGQVYNVGGDNELSNIDLIHLLLHALAQQTGKPEQDYTKLITFVPDRPGHDRRYALNSCKLSTSLDWTAGSPFMDSLMQSVSWLRGSW</sequence>
<keyword evidence="11" id="KW-1185">Reference proteome</keyword>
<comment type="similarity">
    <text evidence="3 7">Belongs to the NAD(P)-dependent epimerase/dehydratase family. dTDP-glucose dehydratase subfamily.</text>
</comment>
<protein>
    <recommendedName>
        <fullName evidence="4 7">dTDP-glucose 4,6-dehydratase</fullName>
        <ecNumber evidence="4 7">4.2.1.46</ecNumber>
    </recommendedName>
</protein>
<evidence type="ECO:0000313" key="9">
    <source>
        <dbReference type="EMBL" id="RIE07056.1"/>
    </source>
</evidence>
<comment type="catalytic activity">
    <reaction evidence="1 7">
        <text>dTDP-alpha-D-glucose = dTDP-4-dehydro-6-deoxy-alpha-D-glucose + H2O</text>
        <dbReference type="Rhea" id="RHEA:17221"/>
        <dbReference type="ChEBI" id="CHEBI:15377"/>
        <dbReference type="ChEBI" id="CHEBI:57477"/>
        <dbReference type="ChEBI" id="CHEBI:57649"/>
        <dbReference type="EC" id="4.2.1.46"/>
    </reaction>
</comment>
<dbReference type="InterPro" id="IPR016040">
    <property type="entry name" value="NAD(P)-bd_dom"/>
</dbReference>
<dbReference type="EMBL" id="QXIT01000136">
    <property type="protein sequence ID" value="RIE07056.1"/>
    <property type="molecule type" value="Genomic_DNA"/>
</dbReference>